<dbReference type="RefSeq" id="WP_193675615.1">
    <property type="nucleotide sequence ID" value="NZ_JADDIV010000002.1"/>
</dbReference>
<keyword evidence="2" id="KW-1185">Reference proteome</keyword>
<proteinExistence type="predicted"/>
<accession>A0ABR9S0C5</accession>
<evidence type="ECO:0000313" key="1">
    <source>
        <dbReference type="EMBL" id="MBE7366971.1"/>
    </source>
</evidence>
<name>A0ABR9S0C5_9BURK</name>
<dbReference type="Proteomes" id="UP000806285">
    <property type="component" value="Unassembled WGS sequence"/>
</dbReference>
<comment type="caution">
    <text evidence="1">The sequence shown here is derived from an EMBL/GenBank/DDBJ whole genome shotgun (WGS) entry which is preliminary data.</text>
</comment>
<evidence type="ECO:0000313" key="2">
    <source>
        <dbReference type="Proteomes" id="UP000806285"/>
    </source>
</evidence>
<dbReference type="EMBL" id="JADDIV010000002">
    <property type="protein sequence ID" value="MBE7366971.1"/>
    <property type="molecule type" value="Genomic_DNA"/>
</dbReference>
<sequence>MRFSSIFQLPAVPAQPAQVDAGSRALPAPEQPLVAAPGPELPDDLDARVRLIGEWQLGEG</sequence>
<protein>
    <submittedName>
        <fullName evidence="1">Uncharacterized protein</fullName>
    </submittedName>
</protein>
<gene>
    <name evidence="1" type="ORF">IM787_05325</name>
</gene>
<reference evidence="1 2" key="1">
    <citation type="submission" date="2020-10" db="EMBL/GenBank/DDBJ databases">
        <title>Ramlibacter sp. HM2 16S ribosomal RNA gene Genome sequencing and assembly.</title>
        <authorList>
            <person name="Kang M."/>
        </authorList>
    </citation>
    <scope>NUCLEOTIDE SEQUENCE [LARGE SCALE GENOMIC DNA]</scope>
    <source>
        <strain evidence="1 2">HM2</strain>
    </source>
</reference>
<organism evidence="1 2">
    <name type="scientific">Ramlibacter pallidus</name>
    <dbReference type="NCBI Taxonomy" id="2780087"/>
    <lineage>
        <taxon>Bacteria</taxon>
        <taxon>Pseudomonadati</taxon>
        <taxon>Pseudomonadota</taxon>
        <taxon>Betaproteobacteria</taxon>
        <taxon>Burkholderiales</taxon>
        <taxon>Comamonadaceae</taxon>
        <taxon>Ramlibacter</taxon>
    </lineage>
</organism>